<accession>A0A3P6RUT5</accession>
<evidence type="ECO:0000313" key="7">
    <source>
        <dbReference type="EMBL" id="VDK57865.1"/>
    </source>
</evidence>
<dbReference type="GO" id="GO:0004558">
    <property type="term" value="F:alpha-1,4-glucosidase activity"/>
    <property type="evidence" value="ECO:0007669"/>
    <property type="project" value="TreeGrafter"/>
</dbReference>
<keyword evidence="2 4" id="KW-0378">Hydrolase</keyword>
<name>A0A3P6RUT5_CYLGO</name>
<evidence type="ECO:0000256" key="4">
    <source>
        <dbReference type="RuleBase" id="RU361185"/>
    </source>
</evidence>
<dbReference type="Pfam" id="PF21365">
    <property type="entry name" value="Glyco_hydro_31_3rd"/>
    <property type="match status" value="1"/>
</dbReference>
<dbReference type="InterPro" id="IPR017853">
    <property type="entry name" value="GH"/>
</dbReference>
<dbReference type="EMBL" id="UYRV01011030">
    <property type="protein sequence ID" value="VDK57865.1"/>
    <property type="molecule type" value="Genomic_DNA"/>
</dbReference>
<evidence type="ECO:0000313" key="8">
    <source>
        <dbReference type="Proteomes" id="UP000271889"/>
    </source>
</evidence>
<evidence type="ECO:0008006" key="9">
    <source>
        <dbReference type="Google" id="ProtNLM"/>
    </source>
</evidence>
<dbReference type="FunFam" id="2.60.40.1180:FF:000023">
    <property type="entry name" value="neutral alpha-glucosidase AB isoform X2"/>
    <property type="match status" value="1"/>
</dbReference>
<dbReference type="SUPFAM" id="SSF51011">
    <property type="entry name" value="Glycosyl hydrolase domain"/>
    <property type="match status" value="1"/>
</dbReference>
<keyword evidence="3 4" id="KW-0326">Glycosidase</keyword>
<dbReference type="OrthoDB" id="1334205at2759"/>
<sequence length="273" mass="30945">MFRSTFPSTGRYAGHWLGDNSATWEDLQSAVIGAQEFSMFGFPYIGSDICGFNGNTTEELCLRWQQMGAFHTFMRNHNGKGLPPQDPAQWSSVTEATIKANLFRYSYLPYLYSLHFQASMYGKTVIRPVFYEFPEDSKTHDLGYEFLWGSSMLIAPVLHEGATEVKAYLPKDDWYSLFDYKYGQLISYGNQTFPAPWTSLIPVLVRGTSSKFGLSHTAIYVTTGGSILPRQKPDVTTEYTRKNAFELLVAPSRTNGKTLPIRKSSNRNLRKSQ</sequence>
<evidence type="ECO:0000259" key="5">
    <source>
        <dbReference type="Pfam" id="PF01055"/>
    </source>
</evidence>
<evidence type="ECO:0000259" key="6">
    <source>
        <dbReference type="Pfam" id="PF21365"/>
    </source>
</evidence>
<reference evidence="7 8" key="1">
    <citation type="submission" date="2018-11" db="EMBL/GenBank/DDBJ databases">
        <authorList>
            <consortium name="Pathogen Informatics"/>
        </authorList>
    </citation>
    <scope>NUCLEOTIDE SEQUENCE [LARGE SCALE GENOMIC DNA]</scope>
</reference>
<organism evidence="7 8">
    <name type="scientific">Cylicostephanus goldi</name>
    <name type="common">Nematode worm</name>
    <dbReference type="NCBI Taxonomy" id="71465"/>
    <lineage>
        <taxon>Eukaryota</taxon>
        <taxon>Metazoa</taxon>
        <taxon>Ecdysozoa</taxon>
        <taxon>Nematoda</taxon>
        <taxon>Chromadorea</taxon>
        <taxon>Rhabditida</taxon>
        <taxon>Rhabditina</taxon>
        <taxon>Rhabditomorpha</taxon>
        <taxon>Strongyloidea</taxon>
        <taxon>Strongylidae</taxon>
        <taxon>Cylicostephanus</taxon>
    </lineage>
</organism>
<proteinExistence type="inferred from homology"/>
<dbReference type="PANTHER" id="PTHR22762">
    <property type="entry name" value="ALPHA-GLUCOSIDASE"/>
    <property type="match status" value="1"/>
</dbReference>
<keyword evidence="8" id="KW-1185">Reference proteome</keyword>
<dbReference type="Pfam" id="PF01055">
    <property type="entry name" value="Glyco_hydro_31_2nd"/>
    <property type="match status" value="1"/>
</dbReference>
<dbReference type="AlphaFoldDB" id="A0A3P6RUT5"/>
<dbReference type="InterPro" id="IPR000322">
    <property type="entry name" value="Glyco_hydro_31_TIM"/>
</dbReference>
<gene>
    <name evidence="7" type="ORF">CGOC_LOCUS4132</name>
</gene>
<dbReference type="InterPro" id="IPR048395">
    <property type="entry name" value="Glyco_hydro_31_C"/>
</dbReference>
<protein>
    <recommendedName>
        <fullName evidence="9">Glycoside hydrolase family 31 N-terminal domain-containing protein</fullName>
    </recommendedName>
</protein>
<evidence type="ECO:0000256" key="2">
    <source>
        <dbReference type="ARBA" id="ARBA00022801"/>
    </source>
</evidence>
<dbReference type="InterPro" id="IPR013780">
    <property type="entry name" value="Glyco_hydro_b"/>
</dbReference>
<evidence type="ECO:0000256" key="1">
    <source>
        <dbReference type="ARBA" id="ARBA00007806"/>
    </source>
</evidence>
<feature type="domain" description="Glycoside hydrolase family 31 TIM barrel" evidence="5">
    <location>
        <begin position="3"/>
        <end position="114"/>
    </location>
</feature>
<dbReference type="Proteomes" id="UP000271889">
    <property type="component" value="Unassembled WGS sequence"/>
</dbReference>
<dbReference type="SUPFAM" id="SSF51445">
    <property type="entry name" value="(Trans)glycosidases"/>
    <property type="match status" value="1"/>
</dbReference>
<dbReference type="GO" id="GO:0005975">
    <property type="term" value="P:carbohydrate metabolic process"/>
    <property type="evidence" value="ECO:0007669"/>
    <property type="project" value="InterPro"/>
</dbReference>
<evidence type="ECO:0000256" key="3">
    <source>
        <dbReference type="ARBA" id="ARBA00023295"/>
    </source>
</evidence>
<dbReference type="PANTHER" id="PTHR22762:SF133">
    <property type="entry name" value="P-TYPE DOMAIN-CONTAINING PROTEIN"/>
    <property type="match status" value="1"/>
</dbReference>
<dbReference type="Gene3D" id="3.20.20.80">
    <property type="entry name" value="Glycosidases"/>
    <property type="match status" value="1"/>
</dbReference>
<dbReference type="Gene3D" id="2.60.40.1180">
    <property type="entry name" value="Golgi alpha-mannosidase II"/>
    <property type="match status" value="2"/>
</dbReference>
<feature type="domain" description="Glycosyl hydrolase family 31 C-terminal" evidence="6">
    <location>
        <begin position="122"/>
        <end position="207"/>
    </location>
</feature>
<comment type="similarity">
    <text evidence="1 4">Belongs to the glycosyl hydrolase 31 family.</text>
</comment>